<dbReference type="Proteomes" id="UP000094828">
    <property type="component" value="Unassembled WGS sequence"/>
</dbReference>
<dbReference type="STRING" id="1841610.A6X21_10455"/>
<keyword evidence="2" id="KW-1185">Reference proteome</keyword>
<evidence type="ECO:0000313" key="1">
    <source>
        <dbReference type="EMBL" id="ODA28911.1"/>
    </source>
</evidence>
<reference evidence="1 2" key="1">
    <citation type="submission" date="2016-05" db="EMBL/GenBank/DDBJ databases">
        <title>Genomic and physiological characterization of Planctopirus sp. isolated from fresh water lake.</title>
        <authorList>
            <person name="Subhash Y."/>
            <person name="Ramana C."/>
        </authorList>
    </citation>
    <scope>NUCLEOTIDE SEQUENCE [LARGE SCALE GENOMIC DNA]</scope>
    <source>
        <strain evidence="1 2">JC280</strain>
    </source>
</reference>
<comment type="caution">
    <text evidence="1">The sequence shown here is derived from an EMBL/GenBank/DDBJ whole genome shotgun (WGS) entry which is preliminary data.</text>
</comment>
<dbReference type="AlphaFoldDB" id="A0A1C3E6Q0"/>
<protein>
    <submittedName>
        <fullName evidence="1">Uncharacterized protein</fullName>
    </submittedName>
</protein>
<organism evidence="1 2">
    <name type="scientific">Planctopirus hydrillae</name>
    <dbReference type="NCBI Taxonomy" id="1841610"/>
    <lineage>
        <taxon>Bacteria</taxon>
        <taxon>Pseudomonadati</taxon>
        <taxon>Planctomycetota</taxon>
        <taxon>Planctomycetia</taxon>
        <taxon>Planctomycetales</taxon>
        <taxon>Planctomycetaceae</taxon>
        <taxon>Planctopirus</taxon>
    </lineage>
</organism>
<gene>
    <name evidence="1" type="ORF">A6X21_10455</name>
</gene>
<accession>A0A1C3E6Q0</accession>
<name>A0A1C3E6Q0_9PLAN</name>
<evidence type="ECO:0000313" key="2">
    <source>
        <dbReference type="Proteomes" id="UP000094828"/>
    </source>
</evidence>
<dbReference type="EMBL" id="LYDR01000150">
    <property type="protein sequence ID" value="ODA28911.1"/>
    <property type="molecule type" value="Genomic_DNA"/>
</dbReference>
<sequence>MRNRWENEINLRQISRPAAKMTDLVQQNVRESADFAKSSSEETHQCEISSDFPAIYADRWQEVFV</sequence>
<proteinExistence type="predicted"/>